<feature type="repeat" description="Filamin" evidence="4">
    <location>
        <begin position="707"/>
        <end position="796"/>
    </location>
</feature>
<feature type="domain" description="Calponin-homology (CH)" evidence="5">
    <location>
        <begin position="26"/>
        <end position="135"/>
    </location>
</feature>
<dbReference type="CDD" id="cd21227">
    <property type="entry name" value="CH_jitterbug-like_rpt1"/>
    <property type="match status" value="1"/>
</dbReference>
<dbReference type="FunFam" id="2.60.40.10:FF:001145">
    <property type="entry name" value="Jitterbug, isoform I"/>
    <property type="match status" value="2"/>
</dbReference>
<feature type="repeat" description="Filamin" evidence="4">
    <location>
        <begin position="434"/>
        <end position="527"/>
    </location>
</feature>
<dbReference type="PROSITE" id="PS50194">
    <property type="entry name" value="FILAMIN_REPEAT"/>
    <property type="match status" value="16"/>
</dbReference>
<dbReference type="InterPro" id="IPR017868">
    <property type="entry name" value="Filamin/ABP280_repeat-like"/>
</dbReference>
<dbReference type="SUPFAM" id="SSF47576">
    <property type="entry name" value="Calponin-homology domain, CH-domain"/>
    <property type="match status" value="2"/>
</dbReference>
<feature type="repeat" description="Filamin" evidence="4">
    <location>
        <begin position="1275"/>
        <end position="1350"/>
    </location>
</feature>
<dbReference type="PROSITE" id="PS50021">
    <property type="entry name" value="CH"/>
    <property type="match status" value="2"/>
</dbReference>
<evidence type="ECO:0000256" key="3">
    <source>
        <dbReference type="ARBA" id="ARBA00023203"/>
    </source>
</evidence>
<evidence type="ECO:0000256" key="2">
    <source>
        <dbReference type="ARBA" id="ARBA00022737"/>
    </source>
</evidence>
<dbReference type="CDD" id="cd21229">
    <property type="entry name" value="CH_jitterbug-like_rpt2"/>
    <property type="match status" value="1"/>
</dbReference>
<feature type="repeat" description="Filamin" evidence="4">
    <location>
        <begin position="1732"/>
        <end position="1828"/>
    </location>
</feature>
<keyword evidence="2" id="KW-0677">Repeat</keyword>
<dbReference type="InterPro" id="IPR036872">
    <property type="entry name" value="CH_dom_sf"/>
</dbReference>
<dbReference type="Pfam" id="PF00307">
    <property type="entry name" value="CH"/>
    <property type="match status" value="3"/>
</dbReference>
<sequence>MASFRALSREGHAAMSMRDSSDRWILIQKNTFTNWVNEQLRVSGIETTEFVTQLETDFETGVKLCQLVESLQGKKIGRIIKKPLNHHQRLENVTIALNAIAGDNVRLVNIGPEDIVSGNLKLILGLIWHLILRYQIGKTKFPTKKLMLAWLQAVIPECSITNFSSDWNSGVALHALIDFCRPGLCPNWRQLSRSDGLNNCKNAMELAKREFDIPLVVRPEDLSSPDLDELSGMTYLSYFMKPDSPGYYATLNMVRKLLKSGNVNNFTSDWSDGRLLCNLCTSLGASIAGYPALTGSSIENQELGIQAGKSLGVEPILTAKEMCDPEVDHIGIMAYAAYFSRFKPVRSAAEKVVLNTQPKNCYIGISTSFSVRIEDDDVFTSSVRADLKGPDSNPPVIFSWDGRIGTASFTPVETGVHRLNVYCDNQLIVGCPINIKVLADRSKVTFSSIDHCAVGMITELKVNSQYAGQGDVQCEARAPGGRVHNLRTVYRNGDYIINFNPSEVGVWQVSVHYEGEHISGSPFNIKVFDPNAVRVFGLEGGTVGMGLNFTVDTSEAGEGDLKVTVTHNYQQVPAYITHQRAGLYRVDFTPEGAGTYKVNVFYSDIEVRGSPYTLDIVDSARVTVFGDGLSLVPVNRTAKFVVDTQGSSSGNVNAEITAPSGKNVLKKIESIGKGKYQVEYTPFEAGDHQIMVSYCEQPVKGSPFSCKVYDAGQVIVKHMPDFATVNQPVSFNIDASEAGSGNIEILVNKGRIACSVQNLGSYKFLASFLPQKAERHTVEMKFNNLPVVGSPWFVEVTDPKSVSVSGGGLDFILVNRKANFVVNCGENMSKNINVSITGPSGGSVPCNISSSGQGQLVEYVPTEVGDHRIKVTYRDSEVEGSPFVAKAYDTSAIVVTPLQDGMVGSPVVFTIDVTRAGEGQLEIMVNKGNLQNSVEMERTGVYRISFTPEEAGRQFVNINFNEEELPGSPFTCVAMDGVTLSGLKTALPANKLTTFTIDAQSATSSEFTAVVDITSPSGKKIDATIRERESKTYYIEFEPVEVGSHLVEVYFNGVMLKNFPYVIKVYDTNKIKVIHPDRGTLDESVKLQIDVTRCGEGELEMIVACDDVTIPSEMKKNDSGWIEAFFIPRKTGIHKISMTFNGEKVPGSPFMLDVECQIVKETAILAKSEVQKMNLKTRNFRINQQQWILLQAFGSSVEDFSHFQISIIAPNGNRIPARIMSQADGSFKVEWTPTSIGRHTVEVQYAGRQIDGSPFYVDVFDLALIRVEHFKQGGVDQRASFDIDFSQVGVQDYNVVIRSPSGNIIDHSSSSPYADVRKSIVYVPTEAGQHEIYINYCGFELPGCPVIHTIDDAGMPTASGPGLYKGLEDKESVFYLDIGRRTGDLDITVEGPSSLAKTNVDKSGDKYIVNYTPVEVGIFNIRILWNQKQIPGSPFHPKVIDPRKVQISGGWAQYMDGNERVGLVVGEEKRLVFEVSQAGPGTLKAEVVGPSSTLPVSVTDNYGQVVVAFVPKDEGNHYIHLHWSDVPLPKSPFLGYAVPAFSDANKVILTGRGLKEATVREEAEFIIDGSQAGPEYQQNSAPEVSLTGVRAEINVKVVSLGGGKHRCNYIPVVPGAYLLNITWNGRQLRGAPYKVNVIGTFYPQKVSVTGEGLRGGILGRPMDIAIDTRKAGPGELTAFCMGPSKASYCELQDNHNGTFLLKIKAQEPGRHVLQVKYGGEHVNGSPFVIKVGAQPDASKVRVTGPGVEHGILATYQSRFIVETRGAGAGQLTVRIRGPKGGFQVEMYRDSQRDRTILCRYDPTETGQYIVSVRWSGVDVPGSPFMINIVDTQQELEQVLHDTSFNQSSITHRSFSQWREEL</sequence>
<dbReference type="SUPFAM" id="SSF81296">
    <property type="entry name" value="E set domains"/>
    <property type="match status" value="16"/>
</dbReference>
<dbReference type="GeneID" id="111137702"/>
<dbReference type="SMART" id="SM00557">
    <property type="entry name" value="IG_FLMN"/>
    <property type="match status" value="16"/>
</dbReference>
<dbReference type="InterPro" id="IPR013783">
    <property type="entry name" value="Ig-like_fold"/>
</dbReference>
<dbReference type="Gene3D" id="2.60.40.10">
    <property type="entry name" value="Immunoglobulins"/>
    <property type="match status" value="16"/>
</dbReference>
<dbReference type="PANTHER" id="PTHR38537">
    <property type="entry name" value="JITTERBUG, ISOFORM N"/>
    <property type="match status" value="1"/>
</dbReference>
<protein>
    <submittedName>
        <fullName evidence="7">Filamin-A-like isoform X4</fullName>
    </submittedName>
</protein>
<dbReference type="SMART" id="SM00033">
    <property type="entry name" value="CH"/>
    <property type="match status" value="3"/>
</dbReference>
<keyword evidence="6" id="KW-1185">Reference proteome</keyword>
<feature type="domain" description="Calponin-homology (CH)" evidence="5">
    <location>
        <begin position="141"/>
        <end position="244"/>
    </location>
</feature>
<dbReference type="CDD" id="cd21185">
    <property type="entry name" value="CH_jitterbug-like_rpt3"/>
    <property type="match status" value="1"/>
</dbReference>
<feature type="repeat" description="Filamin" evidence="4">
    <location>
        <begin position="1539"/>
        <end position="1637"/>
    </location>
</feature>
<dbReference type="PROSITE" id="PS00019">
    <property type="entry name" value="ACTININ_1"/>
    <property type="match status" value="1"/>
</dbReference>
<dbReference type="PANTHER" id="PTHR38537:SF16">
    <property type="entry name" value="CALPONIN-HOMOLOGY (CH) DOMAIN-CONTAINING PROTEIN"/>
    <property type="match status" value="1"/>
</dbReference>
<evidence type="ECO:0000256" key="1">
    <source>
        <dbReference type="ARBA" id="ARBA00009238"/>
    </source>
</evidence>
<dbReference type="InterPro" id="IPR001589">
    <property type="entry name" value="Actinin_actin-bd_CS"/>
</dbReference>
<feature type="repeat" description="Filamin" evidence="4">
    <location>
        <begin position="1160"/>
        <end position="1259"/>
    </location>
</feature>
<feature type="repeat" description="Filamin" evidence="4">
    <location>
        <begin position="614"/>
        <end position="708"/>
    </location>
</feature>
<proteinExistence type="inferred from homology"/>
<comment type="similarity">
    <text evidence="1">Belongs to the filamin family.</text>
</comment>
<dbReference type="Gene3D" id="1.10.418.10">
    <property type="entry name" value="Calponin-like domain"/>
    <property type="match status" value="3"/>
</dbReference>
<dbReference type="Proteomes" id="UP000694844">
    <property type="component" value="Chromosome 5"/>
</dbReference>
<feature type="repeat" description="Filamin" evidence="4">
    <location>
        <begin position="898"/>
        <end position="974"/>
    </location>
</feature>
<feature type="repeat" description="Filamin" evidence="4">
    <location>
        <begin position="794"/>
        <end position="887"/>
    </location>
</feature>
<dbReference type="InterPro" id="IPR001715">
    <property type="entry name" value="CH_dom"/>
</dbReference>
<evidence type="ECO:0000256" key="4">
    <source>
        <dbReference type="PROSITE-ProRule" id="PRU00087"/>
    </source>
</evidence>
<dbReference type="InterPro" id="IPR044801">
    <property type="entry name" value="Filamin"/>
</dbReference>
<dbReference type="OrthoDB" id="18740at2759"/>
<accession>A0A8B8EYJ2</accession>
<dbReference type="RefSeq" id="XP_022345007.1">
    <property type="nucleotide sequence ID" value="XM_022489299.1"/>
</dbReference>
<feature type="repeat" description="Filamin" evidence="4">
    <location>
        <begin position="343"/>
        <end position="437"/>
    </location>
</feature>
<organism evidence="6 7">
    <name type="scientific">Crassostrea virginica</name>
    <name type="common">Eastern oyster</name>
    <dbReference type="NCBI Taxonomy" id="6565"/>
    <lineage>
        <taxon>Eukaryota</taxon>
        <taxon>Metazoa</taxon>
        <taxon>Spiralia</taxon>
        <taxon>Lophotrochozoa</taxon>
        <taxon>Mollusca</taxon>
        <taxon>Bivalvia</taxon>
        <taxon>Autobranchia</taxon>
        <taxon>Pteriomorphia</taxon>
        <taxon>Ostreida</taxon>
        <taxon>Ostreoidea</taxon>
        <taxon>Ostreidae</taxon>
        <taxon>Crassostrea</taxon>
    </lineage>
</organism>
<feature type="repeat" description="Filamin" evidence="4">
    <location>
        <begin position="1638"/>
        <end position="1731"/>
    </location>
</feature>
<gene>
    <name evidence="7" type="primary">LOC111137702</name>
</gene>
<keyword evidence="3" id="KW-0009">Actin-binding</keyword>
<dbReference type="GO" id="GO:0030036">
    <property type="term" value="P:actin cytoskeleton organization"/>
    <property type="evidence" value="ECO:0007669"/>
    <property type="project" value="InterPro"/>
</dbReference>
<dbReference type="InterPro" id="IPR001298">
    <property type="entry name" value="Filamin/ABP280_rpt"/>
</dbReference>
<name>A0A8B8EYJ2_CRAVI</name>
<evidence type="ECO:0000259" key="5">
    <source>
        <dbReference type="PROSITE" id="PS50021"/>
    </source>
</evidence>
<feature type="repeat" description="Filamin" evidence="4">
    <location>
        <begin position="1077"/>
        <end position="1154"/>
    </location>
</feature>
<dbReference type="InterPro" id="IPR014756">
    <property type="entry name" value="Ig_E-set"/>
</dbReference>
<feature type="repeat" description="Filamin" evidence="4">
    <location>
        <begin position="1348"/>
        <end position="1439"/>
    </location>
</feature>
<feature type="repeat" description="Filamin" evidence="4">
    <location>
        <begin position="982"/>
        <end position="1065"/>
    </location>
</feature>
<reference evidence="7" key="1">
    <citation type="submission" date="2025-08" db="UniProtKB">
        <authorList>
            <consortium name="RefSeq"/>
        </authorList>
    </citation>
    <scope>IDENTIFICATION</scope>
    <source>
        <tissue evidence="7">Whole sample</tissue>
    </source>
</reference>
<feature type="repeat" description="Filamin" evidence="4">
    <location>
        <begin position="537"/>
        <end position="616"/>
    </location>
</feature>
<dbReference type="Pfam" id="PF00630">
    <property type="entry name" value="Filamin"/>
    <property type="match status" value="14"/>
</dbReference>
<feature type="repeat" description="Filamin" evidence="4">
    <location>
        <begin position="1437"/>
        <end position="1537"/>
    </location>
</feature>
<dbReference type="GO" id="GO:0051015">
    <property type="term" value="F:actin filament binding"/>
    <property type="evidence" value="ECO:0007669"/>
    <property type="project" value="InterPro"/>
</dbReference>
<dbReference type="FunFam" id="1.10.418.10:FF:000068">
    <property type="entry name" value="Putative Filamin-A"/>
    <property type="match status" value="1"/>
</dbReference>
<evidence type="ECO:0000313" key="7">
    <source>
        <dbReference type="RefSeq" id="XP_022345007.1"/>
    </source>
</evidence>
<evidence type="ECO:0000313" key="6">
    <source>
        <dbReference type="Proteomes" id="UP000694844"/>
    </source>
</evidence>